<reference evidence="1 2" key="1">
    <citation type="submission" date="2017-07" db="EMBL/GenBank/DDBJ databases">
        <title>Whole genome sequence of Azospirillum brasilense 2A1, a potential biofertilizer strain.</title>
        <authorList>
            <person name="Fontana C.A."/>
            <person name="Toffoli L.M."/>
            <person name="Salazar S.M."/>
            <person name="Puglisi E."/>
            <person name="Pedraza R."/>
            <person name="Bassi D."/>
            <person name="Cocconcelli P.S."/>
        </authorList>
    </citation>
    <scope>NUCLEOTIDE SEQUENCE [LARGE SCALE GENOMIC DNA]</scope>
    <source>
        <strain evidence="1 2">2A1</strain>
        <plasmid evidence="1">unnamed</plasmid>
    </source>
</reference>
<comment type="caution">
    <text evidence="1">The sequence shown here is derived from an EMBL/GenBank/DDBJ whole genome shotgun (WGS) entry which is preliminary data.</text>
</comment>
<keyword evidence="1" id="KW-0614">Plasmid</keyword>
<evidence type="ECO:0000313" key="2">
    <source>
        <dbReference type="Proteomes" id="UP000215367"/>
    </source>
</evidence>
<evidence type="ECO:0000313" key="1">
    <source>
        <dbReference type="EMBL" id="OYD82922.1"/>
    </source>
</evidence>
<dbReference type="AlphaFoldDB" id="A0A235HB31"/>
<proteinExistence type="predicted"/>
<gene>
    <name evidence="1" type="ORF">CHT98_18725</name>
</gene>
<evidence type="ECO:0008006" key="3">
    <source>
        <dbReference type="Google" id="ProtNLM"/>
    </source>
</evidence>
<protein>
    <recommendedName>
        <fullName evidence="3">Recombinase domain-containing protein</fullName>
    </recommendedName>
</protein>
<accession>A0A235HB31</accession>
<dbReference type="Proteomes" id="UP000215367">
    <property type="component" value="Unassembled WGS sequence"/>
</dbReference>
<organism evidence="1 2">
    <name type="scientific">Azospirillum brasilense</name>
    <dbReference type="NCBI Taxonomy" id="192"/>
    <lineage>
        <taxon>Bacteria</taxon>
        <taxon>Pseudomonadati</taxon>
        <taxon>Pseudomonadota</taxon>
        <taxon>Alphaproteobacteria</taxon>
        <taxon>Rhodospirillales</taxon>
        <taxon>Azospirillaceae</taxon>
        <taxon>Azospirillum</taxon>
    </lineage>
</organism>
<geneLocation type="plasmid" evidence="1">
    <name>unnamed</name>
</geneLocation>
<name>A0A235HB31_AZOBR</name>
<dbReference type="EMBL" id="NOWT01000018">
    <property type="protein sequence ID" value="OYD82922.1"/>
    <property type="molecule type" value="Genomic_DNA"/>
</dbReference>
<sequence length="116" mass="13222">MRTATGANTWAPSSVKSLLVRAREEGLLDEQPALRWSRPTRRRPTLMRRVIINRRGNADRDGNALMDRNYGCPIIPCFTTQARTKLSSTVNRYWKQGACPIGAIRLAHHKPYFFAP</sequence>